<dbReference type="FunFam" id="3.40.50.2000:FF:000055">
    <property type="entry name" value="Glycosyltransferase"/>
    <property type="match status" value="1"/>
</dbReference>
<sequence>MLASPLATSTCNKPHAVCIPYPAQGHINPLLKLAKLLHNKGFHITFVHTEFTYKRILKSRGSDLLKGLPDFIFKTIPDGLPSSDDQITQDHGALCDSIDKNCLVPFRDLVNELNNNCNVPPVSCIVADGIMSFTLDVAQELCIPEVLFWTTSAAGFMGYLQTPQLIQDDLLPIKDLSYVTNGYLEKTIDWVPGIEDIRLKDLPSFFLRITDRNHISFTYNLKQVEKSSKASAIVLNTFDELEHDVLNAIKPKLPPIYTIGFLHLLDNKISDSRLDSIDSNLWKEDLDCLKWLDSKKENSVLYINFGSITVMTLQQMIEFAWGIANSKKTFFWIIRPNLVSGDSAILPPEFIMETKERGLLASWCPQEQVLSHPSVGGFLTHSGWNSTTESISSGVPMICWPFCGDQQMNSTYSCRHWSIGMEIDKNVKREEVESVVRELMEGKKGMEMKLQAIEWKQKAKEAVAPGGSSSQNIDKLIKEILL</sequence>
<dbReference type="InterPro" id="IPR035595">
    <property type="entry name" value="UDP_glycos_trans_CS"/>
</dbReference>
<dbReference type="GO" id="GO:0080044">
    <property type="term" value="F:quercetin 7-O-glucosyltransferase activity"/>
    <property type="evidence" value="ECO:0007669"/>
    <property type="project" value="TreeGrafter"/>
</dbReference>
<dbReference type="PROSITE" id="PS00375">
    <property type="entry name" value="UDPGT"/>
    <property type="match status" value="1"/>
</dbReference>
<evidence type="ECO:0000256" key="2">
    <source>
        <dbReference type="ARBA" id="ARBA00022679"/>
    </source>
</evidence>
<dbReference type="Gene3D" id="3.40.50.2000">
    <property type="entry name" value="Glycogen Phosphorylase B"/>
    <property type="match status" value="2"/>
</dbReference>
<evidence type="ECO:0000256" key="3">
    <source>
        <dbReference type="RuleBase" id="RU003718"/>
    </source>
</evidence>
<evidence type="ECO:0000313" key="6">
    <source>
        <dbReference type="Proteomes" id="UP000230069"/>
    </source>
</evidence>
<dbReference type="InterPro" id="IPR002213">
    <property type="entry name" value="UDP_glucos_trans"/>
</dbReference>
<evidence type="ECO:0000256" key="1">
    <source>
        <dbReference type="ARBA" id="ARBA00009995"/>
    </source>
</evidence>
<gene>
    <name evidence="5" type="ORF">AQUCO_02800114v1</name>
</gene>
<name>A0A2G5D3Z6_AQUCA</name>
<accession>A0A2G5D3Z6</accession>
<evidence type="ECO:0000256" key="4">
    <source>
        <dbReference type="RuleBase" id="RU362057"/>
    </source>
</evidence>
<proteinExistence type="inferred from homology"/>
<keyword evidence="3" id="KW-0328">Glycosyltransferase</keyword>
<keyword evidence="6" id="KW-1185">Reference proteome</keyword>
<dbReference type="PANTHER" id="PTHR11926">
    <property type="entry name" value="GLUCOSYL/GLUCURONOSYL TRANSFERASES"/>
    <property type="match status" value="1"/>
</dbReference>
<dbReference type="CDD" id="cd03784">
    <property type="entry name" value="GT1_Gtf-like"/>
    <property type="match status" value="1"/>
</dbReference>
<dbReference type="AlphaFoldDB" id="A0A2G5D3Z6"/>
<reference evidence="5 6" key="1">
    <citation type="submission" date="2017-09" db="EMBL/GenBank/DDBJ databases">
        <title>WGS assembly of Aquilegia coerulea Goldsmith.</title>
        <authorList>
            <person name="Hodges S."/>
            <person name="Kramer E."/>
            <person name="Nordborg M."/>
            <person name="Tomkins J."/>
            <person name="Borevitz J."/>
            <person name="Derieg N."/>
            <person name="Yan J."/>
            <person name="Mihaltcheva S."/>
            <person name="Hayes R.D."/>
            <person name="Rokhsar D."/>
        </authorList>
    </citation>
    <scope>NUCLEOTIDE SEQUENCE [LARGE SCALE GENOMIC DNA]</scope>
    <source>
        <strain evidence="6">cv. Goldsmith</strain>
    </source>
</reference>
<dbReference type="SUPFAM" id="SSF53756">
    <property type="entry name" value="UDP-Glycosyltransferase/glycogen phosphorylase"/>
    <property type="match status" value="1"/>
</dbReference>
<comment type="similarity">
    <text evidence="1 3">Belongs to the UDP-glycosyltransferase family.</text>
</comment>
<dbReference type="OrthoDB" id="5835829at2759"/>
<dbReference type="FunCoup" id="A0A2G5D3Z6">
    <property type="interactions" value="397"/>
</dbReference>
<dbReference type="PANTHER" id="PTHR11926:SF774">
    <property type="entry name" value="UDP-GLYCOSYLTRANSFERASE 85A1-RELATED"/>
    <property type="match status" value="1"/>
</dbReference>
<keyword evidence="2 3" id="KW-0808">Transferase</keyword>
<dbReference type="Pfam" id="PF00201">
    <property type="entry name" value="UDPGT"/>
    <property type="match status" value="1"/>
</dbReference>
<dbReference type="EMBL" id="KZ305045">
    <property type="protein sequence ID" value="PIA38218.1"/>
    <property type="molecule type" value="Genomic_DNA"/>
</dbReference>
<dbReference type="EC" id="2.4.1.-" evidence="4"/>
<dbReference type="FunFam" id="3.40.50.2000:FF:000027">
    <property type="entry name" value="Glycosyltransferase"/>
    <property type="match status" value="1"/>
</dbReference>
<dbReference type="InParanoid" id="A0A2G5D3Z6"/>
<evidence type="ECO:0000313" key="5">
    <source>
        <dbReference type="EMBL" id="PIA38218.1"/>
    </source>
</evidence>
<protein>
    <recommendedName>
        <fullName evidence="4">Glycosyltransferase</fullName>
        <ecNumber evidence="4">2.4.1.-</ecNumber>
    </recommendedName>
</protein>
<dbReference type="GO" id="GO:0080043">
    <property type="term" value="F:quercetin 3-O-glucosyltransferase activity"/>
    <property type="evidence" value="ECO:0007669"/>
    <property type="project" value="TreeGrafter"/>
</dbReference>
<dbReference type="Proteomes" id="UP000230069">
    <property type="component" value="Unassembled WGS sequence"/>
</dbReference>
<organism evidence="5 6">
    <name type="scientific">Aquilegia coerulea</name>
    <name type="common">Rocky mountain columbine</name>
    <dbReference type="NCBI Taxonomy" id="218851"/>
    <lineage>
        <taxon>Eukaryota</taxon>
        <taxon>Viridiplantae</taxon>
        <taxon>Streptophyta</taxon>
        <taxon>Embryophyta</taxon>
        <taxon>Tracheophyta</taxon>
        <taxon>Spermatophyta</taxon>
        <taxon>Magnoliopsida</taxon>
        <taxon>Ranunculales</taxon>
        <taxon>Ranunculaceae</taxon>
        <taxon>Thalictroideae</taxon>
        <taxon>Aquilegia</taxon>
    </lineage>
</organism>